<keyword evidence="1" id="KW-0472">Membrane</keyword>
<dbReference type="AlphaFoldDB" id="A0A9W5VRI3"/>
<evidence type="ECO:0000313" key="3">
    <source>
        <dbReference type="Proteomes" id="UP000014028"/>
    </source>
</evidence>
<dbReference type="Proteomes" id="UP000014028">
    <property type="component" value="Unassembled WGS sequence"/>
</dbReference>
<accession>A0A9W5VRI3</accession>
<sequence length="212" mass="24384">MQKIAELFQENGLFILRFVLPIIISLAAFILSFIVYKQNKKRLDVTFEPDLLKINSIYTDNISIKMDKGSYIAFIKVVNPSPSDIGYFDLRVFDVNKPTEMLATNNELILRRSDLDATYFEYESIYGKANLNAPKSNYGVFKSNSFTRLDIPFTLDRDTKEVIITFKVAIKVRKNNPYAYDRKNFKFYASKYIISEVTPSYGSPIPSTPSES</sequence>
<name>A0A9W5VRI3_BACCE</name>
<feature type="transmembrane region" description="Helical" evidence="1">
    <location>
        <begin position="12"/>
        <end position="36"/>
    </location>
</feature>
<reference evidence="2 3" key="1">
    <citation type="submission" date="2012-12" db="EMBL/GenBank/DDBJ databases">
        <title>The Genome Sequence of Bacillus cereus VD184.</title>
        <authorList>
            <consortium name="The Broad Institute Genome Sequencing Platform"/>
            <consortium name="The Broad Institute Genome Sequencing Center for Infectious Disease"/>
            <person name="Feldgarden M."/>
            <person name="Van der Auwera G.A."/>
            <person name="Mahillon J."/>
            <person name="Duprez V."/>
            <person name="Timmery S."/>
            <person name="Mattelet C."/>
            <person name="Dierick K."/>
            <person name="Sun M."/>
            <person name="Yu Z."/>
            <person name="Zhu L."/>
            <person name="Hu X."/>
            <person name="Shank E.B."/>
            <person name="Swiecicka I."/>
            <person name="Hansen B.M."/>
            <person name="Andrup L."/>
            <person name="Walker B."/>
            <person name="Young S.K."/>
            <person name="Zeng Q."/>
            <person name="Gargeya S."/>
            <person name="Fitzgerald M."/>
            <person name="Haas B."/>
            <person name="Abouelleil A."/>
            <person name="Alvarado L."/>
            <person name="Arachchi H.M."/>
            <person name="Berlin A.M."/>
            <person name="Chapman S.B."/>
            <person name="Dewar J."/>
            <person name="Goldberg J."/>
            <person name="Griggs A."/>
            <person name="Gujja S."/>
            <person name="Hansen M."/>
            <person name="Howarth C."/>
            <person name="Imamovic A."/>
            <person name="Larimer J."/>
            <person name="McCowan C."/>
            <person name="Murphy C."/>
            <person name="Neiman D."/>
            <person name="Pearson M."/>
            <person name="Priest M."/>
            <person name="Roberts A."/>
            <person name="Saif S."/>
            <person name="Shea T."/>
            <person name="Sisk P."/>
            <person name="Sykes S."/>
            <person name="Wortman J."/>
            <person name="Nusbaum C."/>
            <person name="Birren B."/>
        </authorList>
    </citation>
    <scope>NUCLEOTIDE SEQUENCE [LARGE SCALE GENOMIC DNA]</scope>
    <source>
        <strain evidence="2 3">VD184</strain>
    </source>
</reference>
<keyword evidence="1" id="KW-0812">Transmembrane</keyword>
<gene>
    <name evidence="2" type="ORF">IKC_00011</name>
</gene>
<evidence type="ECO:0000313" key="2">
    <source>
        <dbReference type="EMBL" id="EOQ07782.1"/>
    </source>
</evidence>
<dbReference type="EMBL" id="AHFK01000061">
    <property type="protein sequence ID" value="EOQ07782.1"/>
    <property type="molecule type" value="Genomic_DNA"/>
</dbReference>
<dbReference type="RefSeq" id="WP_016123174.1">
    <property type="nucleotide sequence ID" value="NZ_KB976835.1"/>
</dbReference>
<organism evidence="2 3">
    <name type="scientific">Bacillus cereus VD184</name>
    <dbReference type="NCBI Taxonomy" id="1053242"/>
    <lineage>
        <taxon>Bacteria</taxon>
        <taxon>Bacillati</taxon>
        <taxon>Bacillota</taxon>
        <taxon>Bacilli</taxon>
        <taxon>Bacillales</taxon>
        <taxon>Bacillaceae</taxon>
        <taxon>Bacillus</taxon>
        <taxon>Bacillus cereus group</taxon>
    </lineage>
</organism>
<keyword evidence="1" id="KW-1133">Transmembrane helix</keyword>
<comment type="caution">
    <text evidence="2">The sequence shown here is derived from an EMBL/GenBank/DDBJ whole genome shotgun (WGS) entry which is preliminary data.</text>
</comment>
<protein>
    <submittedName>
        <fullName evidence="2">Uncharacterized protein</fullName>
    </submittedName>
</protein>
<evidence type="ECO:0000256" key="1">
    <source>
        <dbReference type="SAM" id="Phobius"/>
    </source>
</evidence>
<proteinExistence type="predicted"/>